<dbReference type="EMBL" id="CP136958">
    <property type="protein sequence ID" value="WOT02965.1"/>
    <property type="molecule type" value="Genomic_DNA"/>
</dbReference>
<name>A0AAF0YT55_9CORY</name>
<sequence length="142" mass="15257">MAGHVVSSTVGARAQKGEQDVFLDKAYGLLSAATEAFHSGGTAEALEYGYQAALRIAGARITSLGVRKRKRTGVSVWQKLAEVDEAGVRQAKTFSAYSAKRSRVLHGVDSDVSAHCVQKLLSDVKEFIDFAEQERGWLSVAA</sequence>
<reference evidence="2" key="2">
    <citation type="submission" date="2023-10" db="EMBL/GenBank/DDBJ databases">
        <authorList>
            <person name="Choi B."/>
        </authorList>
    </citation>
    <scope>NUCLEOTIDE SEQUENCE</scope>
    <source>
        <strain evidence="2">UMB0763</strain>
    </source>
</reference>
<dbReference type="InterPro" id="IPR040891">
    <property type="entry name" value="HEPN_SAV_6107"/>
</dbReference>
<evidence type="ECO:0000313" key="3">
    <source>
        <dbReference type="Proteomes" id="UP000234560"/>
    </source>
</evidence>
<dbReference type="Proteomes" id="UP000234560">
    <property type="component" value="Chromosome"/>
</dbReference>
<organism evidence="2 3">
    <name type="scientific">Corynebacterium pyruviciproducens</name>
    <dbReference type="NCBI Taxonomy" id="598660"/>
    <lineage>
        <taxon>Bacteria</taxon>
        <taxon>Bacillati</taxon>
        <taxon>Actinomycetota</taxon>
        <taxon>Actinomycetes</taxon>
        <taxon>Mycobacteriales</taxon>
        <taxon>Corynebacteriaceae</taxon>
        <taxon>Corynebacterium</taxon>
    </lineage>
</organism>
<feature type="domain" description="SAV-6107-like HEPN" evidence="1">
    <location>
        <begin position="46"/>
        <end position="130"/>
    </location>
</feature>
<protein>
    <submittedName>
        <fullName evidence="2">SAV_6107 family HEPN domain-containing protein</fullName>
    </submittedName>
</protein>
<dbReference type="RefSeq" id="WP_101679161.1">
    <property type="nucleotide sequence ID" value="NZ_CAMIHY010000009.1"/>
</dbReference>
<dbReference type="AlphaFoldDB" id="A0AAF0YT55"/>
<evidence type="ECO:0000313" key="2">
    <source>
        <dbReference type="EMBL" id="WOT02965.1"/>
    </source>
</evidence>
<gene>
    <name evidence="2" type="ORF">CYJ47_04120</name>
</gene>
<accession>A0AAF0YT55</accession>
<dbReference type="KEGG" id="cpyr:CYJ47_04120"/>
<dbReference type="Pfam" id="PF18726">
    <property type="entry name" value="HEPN_SAV_6107"/>
    <property type="match status" value="1"/>
</dbReference>
<proteinExistence type="predicted"/>
<reference evidence="2" key="1">
    <citation type="submission" date="2017-12" db="EMBL/GenBank/DDBJ databases">
        <authorList>
            <person name="Thomas-White K."/>
            <person name="Wolfe A.J."/>
        </authorList>
    </citation>
    <scope>NUCLEOTIDE SEQUENCE</scope>
    <source>
        <strain evidence="2">UMB0763</strain>
    </source>
</reference>
<evidence type="ECO:0000259" key="1">
    <source>
        <dbReference type="Pfam" id="PF18726"/>
    </source>
</evidence>